<organism evidence="1 2">
    <name type="scientific">Candidatus Nealsonbacteria bacterium CG_4_9_14_0_8_um_filter_35_12</name>
    <dbReference type="NCBI Taxonomy" id="1974692"/>
    <lineage>
        <taxon>Bacteria</taxon>
        <taxon>Candidatus Nealsoniibacteriota</taxon>
    </lineage>
</organism>
<dbReference type="GO" id="GO:0005737">
    <property type="term" value="C:cytoplasm"/>
    <property type="evidence" value="ECO:0007669"/>
    <property type="project" value="TreeGrafter"/>
</dbReference>
<gene>
    <name evidence="1" type="ORF">CO077_00260</name>
</gene>
<comment type="caution">
    <text evidence="1">The sequence shown here is derived from an EMBL/GenBank/DDBJ whole genome shotgun (WGS) entry which is preliminary data.</text>
</comment>
<dbReference type="AlphaFoldDB" id="A0A2M8DNK6"/>
<dbReference type="EMBL" id="PFTB01000007">
    <property type="protein sequence ID" value="PJB99711.1"/>
    <property type="molecule type" value="Genomic_DNA"/>
</dbReference>
<dbReference type="PANTHER" id="PTHR15811">
    <property type="entry name" value="MTH938 DOMAIN-CONTAINING PROTEIN"/>
    <property type="match status" value="1"/>
</dbReference>
<dbReference type="SUPFAM" id="SSF64076">
    <property type="entry name" value="MTH938-like"/>
    <property type="match status" value="1"/>
</dbReference>
<dbReference type="Pfam" id="PF04430">
    <property type="entry name" value="DUF498"/>
    <property type="match status" value="1"/>
</dbReference>
<dbReference type="PANTHER" id="PTHR15811:SF5">
    <property type="entry name" value="MTH938 DOMAIN-CONTAINING PROTEIN"/>
    <property type="match status" value="1"/>
</dbReference>
<dbReference type="InterPro" id="IPR007523">
    <property type="entry name" value="NDUFAF3/AAMDC"/>
</dbReference>
<evidence type="ECO:0000313" key="2">
    <source>
        <dbReference type="Proteomes" id="UP000228875"/>
    </source>
</evidence>
<dbReference type="Proteomes" id="UP000228875">
    <property type="component" value="Unassembled WGS sequence"/>
</dbReference>
<protein>
    <submittedName>
        <fullName evidence="1">Uncharacterized protein</fullName>
    </submittedName>
</protein>
<dbReference type="InterPro" id="IPR036748">
    <property type="entry name" value="MTH938-like_sf"/>
</dbReference>
<sequence length="131" mass="15009">MIEEYHFGSITIDGKIYNHDVEVRWSPKESKAPYGAGCKVLKWWRKESHFVYPEDVKRAIEEKPEVIVIGTGESGVMEVGKDAKKEIESRGIELIIDITEEAIKTFNIINEESKKEEGEQKKVIGLFHLTC</sequence>
<evidence type="ECO:0000313" key="1">
    <source>
        <dbReference type="EMBL" id="PJB99711.1"/>
    </source>
</evidence>
<accession>A0A2M8DNK6</accession>
<proteinExistence type="predicted"/>
<dbReference type="Gene3D" id="3.40.1230.10">
    <property type="entry name" value="MTH938-like"/>
    <property type="match status" value="1"/>
</dbReference>
<name>A0A2M8DNK6_9BACT</name>
<reference evidence="2" key="1">
    <citation type="submission" date="2017-09" db="EMBL/GenBank/DDBJ databases">
        <title>Depth-based differentiation of microbial function through sediment-hosted aquifers and enrichment of novel symbionts in the deep terrestrial subsurface.</title>
        <authorList>
            <person name="Probst A.J."/>
            <person name="Ladd B."/>
            <person name="Jarett J.K."/>
            <person name="Geller-Mcgrath D.E."/>
            <person name="Sieber C.M.K."/>
            <person name="Emerson J.B."/>
            <person name="Anantharaman K."/>
            <person name="Thomas B.C."/>
            <person name="Malmstrom R."/>
            <person name="Stieglmeier M."/>
            <person name="Klingl A."/>
            <person name="Woyke T."/>
            <person name="Ryan C.M."/>
            <person name="Banfield J.F."/>
        </authorList>
    </citation>
    <scope>NUCLEOTIDE SEQUENCE [LARGE SCALE GENOMIC DNA]</scope>
</reference>